<evidence type="ECO:0000313" key="1">
    <source>
        <dbReference type="EMBL" id="TDM12887.1"/>
    </source>
</evidence>
<name>A0A4R6BWQ6_9STAP</name>
<organism evidence="1 2">
    <name type="scientific">Macrococcus lamae</name>
    <dbReference type="NCBI Taxonomy" id="198484"/>
    <lineage>
        <taxon>Bacteria</taxon>
        <taxon>Bacillati</taxon>
        <taxon>Bacillota</taxon>
        <taxon>Bacilli</taxon>
        <taxon>Bacillales</taxon>
        <taxon>Staphylococcaceae</taxon>
        <taxon>Macrococcus</taxon>
    </lineage>
</organism>
<evidence type="ECO:0008006" key="3">
    <source>
        <dbReference type="Google" id="ProtNLM"/>
    </source>
</evidence>
<proteinExistence type="predicted"/>
<dbReference type="OrthoDB" id="2352890at2"/>
<protein>
    <recommendedName>
        <fullName evidence="3">Aminoglycoside phosphotransferase domain-containing protein</fullName>
    </recommendedName>
</protein>
<reference evidence="1 2" key="1">
    <citation type="submission" date="2019-01" db="EMBL/GenBank/DDBJ databases">
        <title>Draft genome sequences of the type strains of six Macrococcus species.</title>
        <authorList>
            <person name="Mazhar S."/>
            <person name="Altermann E."/>
            <person name="Hill C."/>
            <person name="Mcauliffe O."/>
        </authorList>
    </citation>
    <scope>NUCLEOTIDE SEQUENCE [LARGE SCALE GENOMIC DNA]</scope>
    <source>
        <strain evidence="1 2">CCM4815</strain>
    </source>
</reference>
<dbReference type="RefSeq" id="WP_133443096.1">
    <property type="nucleotide sequence ID" value="NZ_SCWB01000002.1"/>
</dbReference>
<dbReference type="AlphaFoldDB" id="A0A4R6BWQ6"/>
<sequence length="102" mass="11663">MNKKLALKLLFNIGINEVYNEPLPISGGLLHKLYKVETNKGIFAIKVLNSEIMSRAEAENNYLLSELYSHAAKQAGINAVCAKLFNRKPWLFVDNHYYMVFD</sequence>
<dbReference type="EMBL" id="SCWB01000002">
    <property type="protein sequence ID" value="TDM12887.1"/>
    <property type="molecule type" value="Genomic_DNA"/>
</dbReference>
<keyword evidence="2" id="KW-1185">Reference proteome</keyword>
<dbReference type="Proteomes" id="UP000294802">
    <property type="component" value="Unassembled WGS sequence"/>
</dbReference>
<evidence type="ECO:0000313" key="2">
    <source>
        <dbReference type="Proteomes" id="UP000294802"/>
    </source>
</evidence>
<gene>
    <name evidence="1" type="ORF">ERX29_02480</name>
</gene>
<accession>A0A4R6BWQ6</accession>
<comment type="caution">
    <text evidence="1">The sequence shown here is derived from an EMBL/GenBank/DDBJ whole genome shotgun (WGS) entry which is preliminary data.</text>
</comment>